<reference evidence="1 2" key="1">
    <citation type="submission" date="2017-10" db="EMBL/GenBank/DDBJ databases">
        <title>Bacillus sp. nov., a halophilic bacterium isolated from a Keqin Lake.</title>
        <authorList>
            <person name="Wang H."/>
        </authorList>
    </citation>
    <scope>NUCLEOTIDE SEQUENCE [LARGE SCALE GENOMIC DNA]</scope>
    <source>
        <strain evidence="1 2">KCTC 13187</strain>
    </source>
</reference>
<sequence length="68" mass="8242">MTNYYYLLKSDYKEFGFDDAARYKFYILTVKYELLNKPKPMRSNSGGWLYRLNDLKEAIDYVHTMKNP</sequence>
<accession>A0A3A9KEK9</accession>
<protein>
    <submittedName>
        <fullName evidence="1">Uncharacterized protein</fullName>
    </submittedName>
</protein>
<evidence type="ECO:0000313" key="2">
    <source>
        <dbReference type="Proteomes" id="UP000281498"/>
    </source>
</evidence>
<gene>
    <name evidence="1" type="ORF">CR203_06135</name>
</gene>
<comment type="caution">
    <text evidence="1">The sequence shown here is derived from an EMBL/GenBank/DDBJ whole genome shotgun (WGS) entry which is preliminary data.</text>
</comment>
<dbReference type="Proteomes" id="UP000281498">
    <property type="component" value="Unassembled WGS sequence"/>
</dbReference>
<keyword evidence="2" id="KW-1185">Reference proteome</keyword>
<proteinExistence type="predicted"/>
<dbReference type="EMBL" id="PDOE01000002">
    <property type="protein sequence ID" value="RKL68073.1"/>
    <property type="molecule type" value="Genomic_DNA"/>
</dbReference>
<dbReference type="AlphaFoldDB" id="A0A3A9KEK9"/>
<evidence type="ECO:0000313" key="1">
    <source>
        <dbReference type="EMBL" id="RKL68073.1"/>
    </source>
</evidence>
<name>A0A3A9KEK9_9BACI</name>
<organism evidence="1 2">
    <name type="scientific">Salipaludibacillus neizhouensis</name>
    <dbReference type="NCBI Taxonomy" id="885475"/>
    <lineage>
        <taxon>Bacteria</taxon>
        <taxon>Bacillati</taxon>
        <taxon>Bacillota</taxon>
        <taxon>Bacilli</taxon>
        <taxon>Bacillales</taxon>
        <taxon>Bacillaceae</taxon>
    </lineage>
</organism>